<reference evidence="4" key="1">
    <citation type="journal article" date="2019" name="Int. J. Syst. Evol. Microbiol.">
        <title>The Global Catalogue of Microorganisms (GCM) 10K type strain sequencing project: providing services to taxonomists for standard genome sequencing and annotation.</title>
        <authorList>
            <consortium name="The Broad Institute Genomics Platform"/>
            <consortium name="The Broad Institute Genome Sequencing Center for Infectious Disease"/>
            <person name="Wu L."/>
            <person name="Ma J."/>
        </authorList>
    </citation>
    <scope>NUCLEOTIDE SEQUENCE [LARGE SCALE GENOMIC DNA]</scope>
    <source>
        <strain evidence="4">ZS-22-S1</strain>
    </source>
</reference>
<dbReference type="InterPro" id="IPR053779">
    <property type="entry name" value="GlpR"/>
</dbReference>
<sequence>MPSSLVVVALVIAWLVVLVPMIVRKRQEVAKTGDSELGARVLRTGEVDEEGAEFGTEHDRFDTEEAAVHGSDDVREDFEGELVAQVTEASEDVPDDDADQADMSYYEDYPARRYRPGRGGFDPEAAAVIARARYAFRQRVVLAMIIGAILTAIGAAVIYPQLWWAHGAIDLTLVTYLGYLRRQVRIEDEIRERRLARMQRVRRAQALARPRYQEEEPRTVEEYVEEIYHEEEEPVGRRERVLDGPPAPPTHHGAAAVVDLDDEDPAFEDLDEPGNLPYRRAVGE</sequence>
<evidence type="ECO:0000313" key="3">
    <source>
        <dbReference type="EMBL" id="MFC4854084.1"/>
    </source>
</evidence>
<keyword evidence="2" id="KW-0812">Transmembrane</keyword>
<dbReference type="RefSeq" id="WP_378056038.1">
    <property type="nucleotide sequence ID" value="NZ_JBHSIS010000006.1"/>
</dbReference>
<keyword evidence="4" id="KW-1185">Reference proteome</keyword>
<keyword evidence="2" id="KW-0472">Membrane</keyword>
<gene>
    <name evidence="3" type="primary">glpR</name>
    <name evidence="3" type="ORF">ACFPCV_11285</name>
</gene>
<protein>
    <submittedName>
        <fullName evidence="3">Gephyrin-like molybdotransferase receptor GlpR</fullName>
    </submittedName>
</protein>
<dbReference type="EMBL" id="JBHSIS010000006">
    <property type="protein sequence ID" value="MFC4854084.1"/>
    <property type="molecule type" value="Genomic_DNA"/>
</dbReference>
<name>A0ABV9RZI1_9PSEU</name>
<accession>A0ABV9RZI1</accession>
<keyword evidence="2" id="KW-1133">Transmembrane helix</keyword>
<feature type="transmembrane region" description="Helical" evidence="2">
    <location>
        <begin position="140"/>
        <end position="157"/>
    </location>
</feature>
<evidence type="ECO:0000256" key="2">
    <source>
        <dbReference type="SAM" id="Phobius"/>
    </source>
</evidence>
<feature type="compositionally biased region" description="Acidic residues" evidence="1">
    <location>
        <begin position="259"/>
        <end position="272"/>
    </location>
</feature>
<organism evidence="3 4">
    <name type="scientific">Actinophytocola glycyrrhizae</name>
    <dbReference type="NCBI Taxonomy" id="2044873"/>
    <lineage>
        <taxon>Bacteria</taxon>
        <taxon>Bacillati</taxon>
        <taxon>Actinomycetota</taxon>
        <taxon>Actinomycetes</taxon>
        <taxon>Pseudonocardiales</taxon>
        <taxon>Pseudonocardiaceae</taxon>
    </lineage>
</organism>
<feature type="transmembrane region" description="Helical" evidence="2">
    <location>
        <begin position="6"/>
        <end position="23"/>
    </location>
</feature>
<dbReference type="NCBIfam" id="NF045516">
    <property type="entry name" value="GlpR"/>
    <property type="match status" value="1"/>
</dbReference>
<feature type="region of interest" description="Disordered" evidence="1">
    <location>
        <begin position="230"/>
        <end position="284"/>
    </location>
</feature>
<proteinExistence type="predicted"/>
<evidence type="ECO:0000313" key="4">
    <source>
        <dbReference type="Proteomes" id="UP001595859"/>
    </source>
</evidence>
<evidence type="ECO:0000256" key="1">
    <source>
        <dbReference type="SAM" id="MobiDB-lite"/>
    </source>
</evidence>
<comment type="caution">
    <text evidence="3">The sequence shown here is derived from an EMBL/GenBank/DDBJ whole genome shotgun (WGS) entry which is preliminary data.</text>
</comment>
<dbReference type="Proteomes" id="UP001595859">
    <property type="component" value="Unassembled WGS sequence"/>
</dbReference>
<feature type="transmembrane region" description="Helical" evidence="2">
    <location>
        <begin position="163"/>
        <end position="180"/>
    </location>
</feature>